<sequence>MQREKGVQTMSFSGPCEAAWGKMGIPERELLLVELAVIGNRPSLWGSEWRRVARIEHYDDLPAGLQGELIIAFRDGEFSAAKYREGLQKISG</sequence>
<name>A0A1G2LF34_9BACT</name>
<comment type="caution">
    <text evidence="1">The sequence shown here is derived from an EMBL/GenBank/DDBJ whole genome shotgun (WGS) entry which is preliminary data.</text>
</comment>
<evidence type="ECO:0000313" key="2">
    <source>
        <dbReference type="Proteomes" id="UP000178977"/>
    </source>
</evidence>
<evidence type="ECO:0000313" key="1">
    <source>
        <dbReference type="EMBL" id="OHA09432.1"/>
    </source>
</evidence>
<reference evidence="1 2" key="1">
    <citation type="journal article" date="2016" name="Nat. Commun.">
        <title>Thousands of microbial genomes shed light on interconnected biogeochemical processes in an aquifer system.</title>
        <authorList>
            <person name="Anantharaman K."/>
            <person name="Brown C.T."/>
            <person name="Hug L.A."/>
            <person name="Sharon I."/>
            <person name="Castelle C.J."/>
            <person name="Probst A.J."/>
            <person name="Thomas B.C."/>
            <person name="Singh A."/>
            <person name="Wilkins M.J."/>
            <person name="Karaoz U."/>
            <person name="Brodie E.L."/>
            <person name="Williams K.H."/>
            <person name="Hubbard S.S."/>
            <person name="Banfield J.F."/>
        </authorList>
    </citation>
    <scope>NUCLEOTIDE SEQUENCE [LARGE SCALE GENOMIC DNA]</scope>
</reference>
<dbReference type="EMBL" id="MHQT01000025">
    <property type="protein sequence ID" value="OHA09432.1"/>
    <property type="molecule type" value="Genomic_DNA"/>
</dbReference>
<accession>A0A1G2LF34</accession>
<proteinExistence type="predicted"/>
<dbReference type="Proteomes" id="UP000178977">
    <property type="component" value="Unassembled WGS sequence"/>
</dbReference>
<organism evidence="1 2">
    <name type="scientific">Candidatus Sungbacteria bacterium RIFCSPLOWO2_01_FULL_60_25</name>
    <dbReference type="NCBI Taxonomy" id="1802281"/>
    <lineage>
        <taxon>Bacteria</taxon>
        <taxon>Candidatus Sungiibacteriota</taxon>
    </lineage>
</organism>
<dbReference type="AlphaFoldDB" id="A0A1G2LF34"/>
<gene>
    <name evidence="1" type="ORF">A3A44_03600</name>
</gene>
<dbReference type="STRING" id="1802281.A3A44_03600"/>
<protein>
    <submittedName>
        <fullName evidence="1">Uncharacterized protein</fullName>
    </submittedName>
</protein>